<organism evidence="1 2">
    <name type="scientific">Lentzea atacamensis</name>
    <dbReference type="NCBI Taxonomy" id="531938"/>
    <lineage>
        <taxon>Bacteria</taxon>
        <taxon>Bacillati</taxon>
        <taxon>Actinomycetota</taxon>
        <taxon>Actinomycetes</taxon>
        <taxon>Pseudonocardiales</taxon>
        <taxon>Pseudonocardiaceae</taxon>
        <taxon>Lentzea</taxon>
    </lineage>
</organism>
<evidence type="ECO:0000313" key="1">
    <source>
        <dbReference type="EMBL" id="RAS59462.1"/>
    </source>
</evidence>
<gene>
    <name evidence="1" type="ORF">C8D87_11474</name>
</gene>
<dbReference type="EMBL" id="QLTT01000014">
    <property type="protein sequence ID" value="RAS59462.1"/>
    <property type="molecule type" value="Genomic_DNA"/>
</dbReference>
<protein>
    <submittedName>
        <fullName evidence="1">Uncharacterized protein</fullName>
    </submittedName>
</protein>
<proteinExistence type="predicted"/>
<name>A0ABX9DZ20_9PSEU</name>
<reference evidence="1 2" key="1">
    <citation type="submission" date="2018-06" db="EMBL/GenBank/DDBJ databases">
        <title>Genomic Encyclopedia of Type Strains, Phase IV (KMG-IV): sequencing the most valuable type-strain genomes for metagenomic binning, comparative biology and taxonomic classification.</title>
        <authorList>
            <person name="Goeker M."/>
        </authorList>
    </citation>
    <scope>NUCLEOTIDE SEQUENCE [LARGE SCALE GENOMIC DNA]</scope>
    <source>
        <strain evidence="1 2">DSM 45479</strain>
    </source>
</reference>
<dbReference type="RefSeq" id="WP_112231887.1">
    <property type="nucleotide sequence ID" value="NZ_QLTT01000014.1"/>
</dbReference>
<keyword evidence="2" id="KW-1185">Reference proteome</keyword>
<sequence length="300" mass="34121">MFKFHHKRADLHFSWDGWMQIMVNPGPNAPFDAFPDRFDIREPDLRDPSRHPKYPAAGSVHFVPETQEAFEALCDTWWRGGEICVGLRDYAADPWQMRSYGITQGAFRYRYAGGSHIEAAAGEVDVWRPLIAIAADDRTPATLSTRWLMGRADGWEEAWLAEHGIVDQGRGLRDAIVDWTIANLPDPGFKGSLAGTFGSSFYQRAVDEFTGDAWEGRRDLGDRVRRIAPWQPWSATREGADGTRWNFWWCGHPCAYVWSPDQKLSHADSIFAEHPDESAQGPVTQWLEQLADSWLRLNDA</sequence>
<comment type="caution">
    <text evidence="1">The sequence shown here is derived from an EMBL/GenBank/DDBJ whole genome shotgun (WGS) entry which is preliminary data.</text>
</comment>
<dbReference type="Proteomes" id="UP000248714">
    <property type="component" value="Unassembled WGS sequence"/>
</dbReference>
<evidence type="ECO:0000313" key="2">
    <source>
        <dbReference type="Proteomes" id="UP000248714"/>
    </source>
</evidence>
<accession>A0ABX9DZ20</accession>